<gene>
    <name evidence="1" type="ORF">M422DRAFT_276378</name>
</gene>
<evidence type="ECO:0000313" key="2">
    <source>
        <dbReference type="Proteomes" id="UP000054279"/>
    </source>
</evidence>
<sequence>MAGDANSTYLSPSVDNLSKGVTIEAKRLLGLPSCIGWKPRYYMILSVDGISKTTNKISQKDGGVKWDQKLSFATKITDSSVFRLELFRTSKIPGKDNHSIGTFETNIAKLISVGMEFELKVEDSGTYLVQIYFLVHRHIDPRTEMKTQVGYTQRIAEGEDLEKHLTTAESVTSIADVSKGGRKTAEMIDAWKPIWSKFDALIKLSEKIAEVSSRIAGFNIGLNV</sequence>
<organism evidence="1 2">
    <name type="scientific">Sphaerobolus stellatus (strain SS14)</name>
    <dbReference type="NCBI Taxonomy" id="990650"/>
    <lineage>
        <taxon>Eukaryota</taxon>
        <taxon>Fungi</taxon>
        <taxon>Dikarya</taxon>
        <taxon>Basidiomycota</taxon>
        <taxon>Agaricomycotina</taxon>
        <taxon>Agaricomycetes</taxon>
        <taxon>Phallomycetidae</taxon>
        <taxon>Geastrales</taxon>
        <taxon>Sphaerobolaceae</taxon>
        <taxon>Sphaerobolus</taxon>
    </lineage>
</organism>
<protein>
    <recommendedName>
        <fullName evidence="3">C2 domain-containing protein</fullName>
    </recommendedName>
</protein>
<dbReference type="HOGENOM" id="CLU_1129685_0_0_1"/>
<evidence type="ECO:0008006" key="3">
    <source>
        <dbReference type="Google" id="ProtNLM"/>
    </source>
</evidence>
<accession>A0A0C9UCC9</accession>
<keyword evidence="2" id="KW-1185">Reference proteome</keyword>
<dbReference type="AlphaFoldDB" id="A0A0C9UCC9"/>
<evidence type="ECO:0000313" key="1">
    <source>
        <dbReference type="EMBL" id="KIJ23116.1"/>
    </source>
</evidence>
<dbReference type="EMBL" id="KN837800">
    <property type="protein sequence ID" value="KIJ23116.1"/>
    <property type="molecule type" value="Genomic_DNA"/>
</dbReference>
<proteinExistence type="predicted"/>
<dbReference type="Proteomes" id="UP000054279">
    <property type="component" value="Unassembled WGS sequence"/>
</dbReference>
<name>A0A0C9UCC9_SPHS4</name>
<reference evidence="1 2" key="1">
    <citation type="submission" date="2014-06" db="EMBL/GenBank/DDBJ databases">
        <title>Evolutionary Origins and Diversification of the Mycorrhizal Mutualists.</title>
        <authorList>
            <consortium name="DOE Joint Genome Institute"/>
            <consortium name="Mycorrhizal Genomics Consortium"/>
            <person name="Kohler A."/>
            <person name="Kuo A."/>
            <person name="Nagy L.G."/>
            <person name="Floudas D."/>
            <person name="Copeland A."/>
            <person name="Barry K.W."/>
            <person name="Cichocki N."/>
            <person name="Veneault-Fourrey C."/>
            <person name="LaButti K."/>
            <person name="Lindquist E.A."/>
            <person name="Lipzen A."/>
            <person name="Lundell T."/>
            <person name="Morin E."/>
            <person name="Murat C."/>
            <person name="Riley R."/>
            <person name="Ohm R."/>
            <person name="Sun H."/>
            <person name="Tunlid A."/>
            <person name="Henrissat B."/>
            <person name="Grigoriev I.V."/>
            <person name="Hibbett D.S."/>
            <person name="Martin F."/>
        </authorList>
    </citation>
    <scope>NUCLEOTIDE SEQUENCE [LARGE SCALE GENOMIC DNA]</scope>
    <source>
        <strain evidence="1 2">SS14</strain>
    </source>
</reference>